<evidence type="ECO:0000256" key="1">
    <source>
        <dbReference type="SAM" id="SignalP"/>
    </source>
</evidence>
<name>A0A919NKN6_9ACTN</name>
<keyword evidence="3" id="KW-1185">Reference proteome</keyword>
<dbReference type="Proteomes" id="UP000623608">
    <property type="component" value="Unassembled WGS sequence"/>
</dbReference>
<reference evidence="2" key="1">
    <citation type="submission" date="2021-01" db="EMBL/GenBank/DDBJ databases">
        <title>Whole genome shotgun sequence of Actinoplanes tereljensis NBRC 105297.</title>
        <authorList>
            <person name="Komaki H."/>
            <person name="Tamura T."/>
        </authorList>
    </citation>
    <scope>NUCLEOTIDE SEQUENCE</scope>
    <source>
        <strain evidence="2">NBRC 105297</strain>
    </source>
</reference>
<dbReference type="RefSeq" id="WP_203805719.1">
    <property type="nucleotide sequence ID" value="NZ_BOMY01000021.1"/>
</dbReference>
<organism evidence="2 3">
    <name type="scientific">Paractinoplanes tereljensis</name>
    <dbReference type="NCBI Taxonomy" id="571912"/>
    <lineage>
        <taxon>Bacteria</taxon>
        <taxon>Bacillati</taxon>
        <taxon>Actinomycetota</taxon>
        <taxon>Actinomycetes</taxon>
        <taxon>Micromonosporales</taxon>
        <taxon>Micromonosporaceae</taxon>
        <taxon>Paractinoplanes</taxon>
    </lineage>
</organism>
<evidence type="ECO:0008006" key="4">
    <source>
        <dbReference type="Google" id="ProtNLM"/>
    </source>
</evidence>
<evidence type="ECO:0000313" key="2">
    <source>
        <dbReference type="EMBL" id="GIF20258.1"/>
    </source>
</evidence>
<proteinExistence type="predicted"/>
<dbReference type="EMBL" id="BOMY01000021">
    <property type="protein sequence ID" value="GIF20258.1"/>
    <property type="molecule type" value="Genomic_DNA"/>
</dbReference>
<sequence>MRRIAILATLCSIAALAPAAPVAAAPGLAPAASIVLDRSGGFAGRQETFSVDRTTAGGDRALRLVATPEFRWLRSSYQPANPCCDRYFYRVAVTYRDGRRQTVSTVQGASAPRILWDVIAEVERVGARPAYPVAVSGAAPPVR</sequence>
<accession>A0A919NKN6</accession>
<feature type="chain" id="PRO_5039586574" description="Lipoprotein" evidence="1">
    <location>
        <begin position="20"/>
        <end position="143"/>
    </location>
</feature>
<dbReference type="AlphaFoldDB" id="A0A919NKN6"/>
<comment type="caution">
    <text evidence="2">The sequence shown here is derived from an EMBL/GenBank/DDBJ whole genome shotgun (WGS) entry which is preliminary data.</text>
</comment>
<evidence type="ECO:0000313" key="3">
    <source>
        <dbReference type="Proteomes" id="UP000623608"/>
    </source>
</evidence>
<protein>
    <recommendedName>
        <fullName evidence="4">Lipoprotein</fullName>
    </recommendedName>
</protein>
<keyword evidence="1" id="KW-0732">Signal</keyword>
<gene>
    <name evidence="2" type="ORF">Ate02nite_29880</name>
</gene>
<feature type="signal peptide" evidence="1">
    <location>
        <begin position="1"/>
        <end position="19"/>
    </location>
</feature>